<evidence type="ECO:0000313" key="8">
    <source>
        <dbReference type="Proteomes" id="UP000529417"/>
    </source>
</evidence>
<dbReference type="InterPro" id="IPR001670">
    <property type="entry name" value="ADH_Fe/GldA"/>
</dbReference>
<sequence length="377" mass="39618">MPSQPWSFHNPVKVQFGAQSRKGLAATLAGQKLLVVTTARGRAQFTDDPHLGTIQADLTWVDSVSPNPGLTDTQREIDRLAGQDFDAVLAFGGGSAMDAAKALAAALTPGLACRDLARLIDDPGAHLDRPLLPIHAVTTTSGTGAEVTPFATIWDHENRRKLSLASPRLFPATAVVDPELTHGLPAAATLGTSLDAMNQAFESVWNRNRTPMTTLMAARAIGLALQAIPRLVADLDDHPARAQIAEASLLAGLCISQTRTAICHSMSYPLTAHFGIAHGLACAATMSAVAHEVLEHAPDGLDEVAALNGMAGARALVAHLDTVLAGTDLRALVAADLPEPEAILALRGEMFTPGRSDNFILPVDHDMLGRVLTRALG</sequence>
<dbReference type="AlphaFoldDB" id="A0A7Z0L0G9"/>
<comment type="cofactor">
    <cofactor evidence="1">
        <name>Fe cation</name>
        <dbReference type="ChEBI" id="CHEBI:24875"/>
    </cofactor>
</comment>
<evidence type="ECO:0000256" key="4">
    <source>
        <dbReference type="ARBA" id="ARBA00049243"/>
    </source>
</evidence>
<evidence type="ECO:0000256" key="2">
    <source>
        <dbReference type="ARBA" id="ARBA00007358"/>
    </source>
</evidence>
<feature type="domain" description="Alcohol dehydrogenase iron-type/glycerol dehydrogenase GldA" evidence="5">
    <location>
        <begin position="11"/>
        <end position="178"/>
    </location>
</feature>
<dbReference type="GO" id="GO:0017000">
    <property type="term" value="P:antibiotic biosynthetic process"/>
    <property type="evidence" value="ECO:0007669"/>
    <property type="project" value="InterPro"/>
</dbReference>
<comment type="similarity">
    <text evidence="2">Belongs to the iron-containing alcohol dehydrogenase family.</text>
</comment>
<protein>
    <submittedName>
        <fullName evidence="7">Phosphonoacetaldehyde reductase</fullName>
    </submittedName>
</protein>
<evidence type="ECO:0000259" key="5">
    <source>
        <dbReference type="Pfam" id="PF00465"/>
    </source>
</evidence>
<dbReference type="Gene3D" id="1.20.1090.10">
    <property type="entry name" value="Dehydroquinate synthase-like - alpha domain"/>
    <property type="match status" value="1"/>
</dbReference>
<evidence type="ECO:0000256" key="1">
    <source>
        <dbReference type="ARBA" id="ARBA00001962"/>
    </source>
</evidence>
<feature type="domain" description="Fe-containing alcohol dehydrogenase-like C-terminal" evidence="6">
    <location>
        <begin position="191"/>
        <end position="310"/>
    </location>
</feature>
<reference evidence="7 8" key="1">
    <citation type="journal article" date="2000" name="Arch. Microbiol.">
        <title>Rhodobaca bogoriensis gen. nov. and sp. nov., an alkaliphilic purple nonsulfur bacterium from African Rift Valley soda lakes.</title>
        <authorList>
            <person name="Milford A.D."/>
            <person name="Achenbach L.A."/>
            <person name="Jung D.O."/>
            <person name="Madigan M.T."/>
        </authorList>
    </citation>
    <scope>NUCLEOTIDE SEQUENCE [LARGE SCALE GENOMIC DNA]</scope>
    <source>
        <strain evidence="7 8">2376</strain>
    </source>
</reference>
<organism evidence="7 8">
    <name type="scientific">Rhabdonatronobacter sediminivivens</name>
    <dbReference type="NCBI Taxonomy" id="2743469"/>
    <lineage>
        <taxon>Bacteria</taxon>
        <taxon>Pseudomonadati</taxon>
        <taxon>Pseudomonadota</taxon>
        <taxon>Alphaproteobacteria</taxon>
        <taxon>Rhodobacterales</taxon>
        <taxon>Paracoccaceae</taxon>
        <taxon>Rhabdonatronobacter</taxon>
    </lineage>
</organism>
<comment type="caution">
    <text evidence="7">The sequence shown here is derived from an EMBL/GenBank/DDBJ whole genome shotgun (WGS) entry which is preliminary data.</text>
</comment>
<accession>A0A7Z0L0G9</accession>
<dbReference type="PANTHER" id="PTHR11496:SF83">
    <property type="entry name" value="HYDROXYACID-OXOACID TRANSHYDROGENASE, MITOCHONDRIAL"/>
    <property type="match status" value="1"/>
</dbReference>
<dbReference type="SUPFAM" id="SSF56796">
    <property type="entry name" value="Dehydroquinate synthase-like"/>
    <property type="match status" value="1"/>
</dbReference>
<dbReference type="PROSITE" id="PS00913">
    <property type="entry name" value="ADH_IRON_1"/>
    <property type="match status" value="1"/>
</dbReference>
<dbReference type="PANTHER" id="PTHR11496">
    <property type="entry name" value="ALCOHOL DEHYDROGENASE"/>
    <property type="match status" value="1"/>
</dbReference>
<dbReference type="GO" id="GO:0004022">
    <property type="term" value="F:alcohol dehydrogenase (NAD+) activity"/>
    <property type="evidence" value="ECO:0007669"/>
    <property type="project" value="UniProtKB-EC"/>
</dbReference>
<keyword evidence="3" id="KW-0560">Oxidoreductase</keyword>
<evidence type="ECO:0000256" key="3">
    <source>
        <dbReference type="ARBA" id="ARBA00023002"/>
    </source>
</evidence>
<proteinExistence type="inferred from homology"/>
<keyword evidence="8" id="KW-1185">Reference proteome</keyword>
<dbReference type="Gene3D" id="3.40.50.1970">
    <property type="match status" value="1"/>
</dbReference>
<comment type="catalytic activity">
    <reaction evidence="4">
        <text>a primary alcohol + NAD(+) = an aldehyde + NADH + H(+)</text>
        <dbReference type="Rhea" id="RHEA:10736"/>
        <dbReference type="ChEBI" id="CHEBI:15378"/>
        <dbReference type="ChEBI" id="CHEBI:15734"/>
        <dbReference type="ChEBI" id="CHEBI:17478"/>
        <dbReference type="ChEBI" id="CHEBI:57540"/>
        <dbReference type="ChEBI" id="CHEBI:57945"/>
        <dbReference type="EC" id="1.1.1.1"/>
    </reaction>
</comment>
<dbReference type="InterPro" id="IPR018211">
    <property type="entry name" value="ADH_Fe_CS"/>
</dbReference>
<dbReference type="Pfam" id="PF25137">
    <property type="entry name" value="ADH_Fe_C"/>
    <property type="match status" value="1"/>
</dbReference>
<dbReference type="InterPro" id="IPR039697">
    <property type="entry name" value="Alcohol_dehydrogenase_Fe"/>
</dbReference>
<dbReference type="InterPro" id="IPR056798">
    <property type="entry name" value="ADH_Fe_C"/>
</dbReference>
<dbReference type="GO" id="GO:0046872">
    <property type="term" value="F:metal ion binding"/>
    <property type="evidence" value="ECO:0007669"/>
    <property type="project" value="InterPro"/>
</dbReference>
<dbReference type="Proteomes" id="UP000529417">
    <property type="component" value="Unassembled WGS sequence"/>
</dbReference>
<dbReference type="CDD" id="cd08182">
    <property type="entry name" value="HEPD"/>
    <property type="match status" value="1"/>
</dbReference>
<dbReference type="InterPro" id="IPR035873">
    <property type="entry name" value="PhpC"/>
</dbReference>
<dbReference type="FunFam" id="3.40.50.1970:FF:000003">
    <property type="entry name" value="Alcohol dehydrogenase, iron-containing"/>
    <property type="match status" value="1"/>
</dbReference>
<dbReference type="RefSeq" id="WP_179907007.1">
    <property type="nucleotide sequence ID" value="NZ_JACBXS010000036.1"/>
</dbReference>
<evidence type="ECO:0000313" key="7">
    <source>
        <dbReference type="EMBL" id="NYS26211.1"/>
    </source>
</evidence>
<dbReference type="EMBL" id="JACBXS010000036">
    <property type="protein sequence ID" value="NYS26211.1"/>
    <property type="molecule type" value="Genomic_DNA"/>
</dbReference>
<name>A0A7Z0L0G9_9RHOB</name>
<dbReference type="Pfam" id="PF00465">
    <property type="entry name" value="Fe-ADH"/>
    <property type="match status" value="1"/>
</dbReference>
<evidence type="ECO:0000259" key="6">
    <source>
        <dbReference type="Pfam" id="PF25137"/>
    </source>
</evidence>
<gene>
    <name evidence="7" type="ORF">HUK65_14545</name>
</gene>